<organism evidence="3 4">
    <name type="scientific">Aedes albopictus</name>
    <name type="common">Asian tiger mosquito</name>
    <name type="synonym">Stegomyia albopicta</name>
    <dbReference type="NCBI Taxonomy" id="7160"/>
    <lineage>
        <taxon>Eukaryota</taxon>
        <taxon>Metazoa</taxon>
        <taxon>Ecdysozoa</taxon>
        <taxon>Arthropoda</taxon>
        <taxon>Hexapoda</taxon>
        <taxon>Insecta</taxon>
        <taxon>Pterygota</taxon>
        <taxon>Neoptera</taxon>
        <taxon>Endopterygota</taxon>
        <taxon>Diptera</taxon>
        <taxon>Nematocera</taxon>
        <taxon>Culicoidea</taxon>
        <taxon>Culicidae</taxon>
        <taxon>Culicinae</taxon>
        <taxon>Aedini</taxon>
        <taxon>Aedes</taxon>
        <taxon>Stegomyia</taxon>
    </lineage>
</organism>
<dbReference type="PANTHER" id="PTHR47331">
    <property type="entry name" value="PHD-TYPE DOMAIN-CONTAINING PROTEIN"/>
    <property type="match status" value="1"/>
</dbReference>
<feature type="region of interest" description="Disordered" evidence="1">
    <location>
        <begin position="1680"/>
        <end position="1726"/>
    </location>
</feature>
<dbReference type="Pfam" id="PF05380">
    <property type="entry name" value="Peptidase_A17"/>
    <property type="match status" value="1"/>
</dbReference>
<accession>A0ABM1ZJ84</accession>
<name>A0ABM1ZJ84_AEDAL</name>
<feature type="compositionally biased region" description="Polar residues" evidence="1">
    <location>
        <begin position="1712"/>
        <end position="1721"/>
    </location>
</feature>
<feature type="domain" description="Integrase catalytic" evidence="2">
    <location>
        <begin position="1377"/>
        <end position="1563"/>
    </location>
</feature>
<dbReference type="SUPFAM" id="SSF56672">
    <property type="entry name" value="DNA/RNA polymerases"/>
    <property type="match status" value="1"/>
</dbReference>
<feature type="region of interest" description="Disordered" evidence="1">
    <location>
        <begin position="263"/>
        <end position="284"/>
    </location>
</feature>
<feature type="region of interest" description="Disordered" evidence="1">
    <location>
        <begin position="1"/>
        <end position="25"/>
    </location>
</feature>
<evidence type="ECO:0000256" key="1">
    <source>
        <dbReference type="SAM" id="MobiDB-lite"/>
    </source>
</evidence>
<dbReference type="EnsemblMetazoa" id="AALFPA23_019008.R27962">
    <property type="protein sequence ID" value="AALFPA23_019008.P27962"/>
    <property type="gene ID" value="AALFPA23_019008"/>
</dbReference>
<evidence type="ECO:0000313" key="4">
    <source>
        <dbReference type="Proteomes" id="UP000069940"/>
    </source>
</evidence>
<protein>
    <recommendedName>
        <fullName evidence="2">Integrase catalytic domain-containing protein</fullName>
    </recommendedName>
</protein>
<dbReference type="PANTHER" id="PTHR47331:SF1">
    <property type="entry name" value="GAG-LIKE PROTEIN"/>
    <property type="match status" value="1"/>
</dbReference>
<dbReference type="Gene3D" id="3.30.70.270">
    <property type="match status" value="1"/>
</dbReference>
<dbReference type="InterPro" id="IPR043502">
    <property type="entry name" value="DNA/RNA_pol_sf"/>
</dbReference>
<dbReference type="InterPro" id="IPR036397">
    <property type="entry name" value="RNaseH_sf"/>
</dbReference>
<reference evidence="4" key="1">
    <citation type="journal article" date="2015" name="Proc. Natl. Acad. Sci. U.S.A.">
        <title>Genome sequence of the Asian Tiger mosquito, Aedes albopictus, reveals insights into its biology, genetics, and evolution.</title>
        <authorList>
            <person name="Chen X.G."/>
            <person name="Jiang X."/>
            <person name="Gu J."/>
            <person name="Xu M."/>
            <person name="Wu Y."/>
            <person name="Deng Y."/>
            <person name="Zhang C."/>
            <person name="Bonizzoni M."/>
            <person name="Dermauw W."/>
            <person name="Vontas J."/>
            <person name="Armbruster P."/>
            <person name="Huang X."/>
            <person name="Yang Y."/>
            <person name="Zhang H."/>
            <person name="He W."/>
            <person name="Peng H."/>
            <person name="Liu Y."/>
            <person name="Wu K."/>
            <person name="Chen J."/>
            <person name="Lirakis M."/>
            <person name="Topalis P."/>
            <person name="Van Leeuwen T."/>
            <person name="Hall A.B."/>
            <person name="Jiang X."/>
            <person name="Thorpe C."/>
            <person name="Mueller R.L."/>
            <person name="Sun C."/>
            <person name="Waterhouse R.M."/>
            <person name="Yan G."/>
            <person name="Tu Z.J."/>
            <person name="Fang X."/>
            <person name="James A.A."/>
        </authorList>
    </citation>
    <scope>NUCLEOTIDE SEQUENCE [LARGE SCALE GENOMIC DNA]</scope>
    <source>
        <strain evidence="4">Foshan</strain>
    </source>
</reference>
<evidence type="ECO:0000313" key="3">
    <source>
        <dbReference type="EnsemblMetazoa" id="AALFPA23_019008.P27962"/>
    </source>
</evidence>
<dbReference type="GeneID" id="134288440"/>
<sequence length="1739" mass="196869">MSPQHAEWSNRPVPPSQYHGAPNAIPHQLDRQSRCLQQEIVPPHAPAEQPMVDRQPTALHTQQIAARQVVGKQLPKFDGNPIDWPMFISSYEQSTAACGYTNAENLIRLQQCLAGHAKESVCSKLLLPESVPHAIETLRIRYGRPELLLKSLLEKVRRTPGPRQDRLETVIEFGLVIGNFVDHLRAAQLQQHLSNPMLMQELVDKLPGPMKMEWASFKSQYPLADLATFGLFMEKQVAAASEVSFELPAQDRSFKNEKHRGKESVGVHAHSQDDSFRNKSALSGIPRKPSSKVCGVCTREGHRTADCAQFKEMDSDERWKIIQKKGLCRTCLNSHGKWPCKSWQGCAVEGCRLKHHTLLHASTSSSTSYSSSHMSSTKPQSLFRILPVVLYNEGKSVSVFAFIDEGSEITLLEDSIAKQLGVKGHVKPLTLQWTGNVKRSESQSQEVNFAISGKGNSTRFDLRHARTVSCLVLPSQRLNYNELAQRYPHLRGLPMESYGTVQPKLLIGLDNLRLGVPLRLREGGPSDPIAAKCRLGWTVYGSNNSTSSRASLNFHVAAAADPDRLLNQQLRDFFTIEDSVLLNRNEILESDEDRRARKILEATTRRVGNSFETGLLWRTDNPAFPSSYQMAMNRLIGLERKFVKEPSLGDRVREQIHDYERKGYAHKATQAELKSADKSRMWFLPLGVVQHPRKNKVRLIWDAKATVEGVSFNSKLLKGPDLLTPLLAVLSSFRQFPVAVCGDIREMFHQIQIREQDRLSQCFLWRDSPTDDVQIYIMDVATFGSTCSPVSAQFIKNLNAEQFSEQYPRATVAIVKKHYVDDYLDSFKTIQEAIEVVKEVKFVHSKGGFDIRNFLSNSAEVLQGIGVVSMDTPKELALERGESIESVLGMMWMPNEDCFRYTVTLREDLRFVLDESHVPTKREILKVVMSLFDPLGLIAFFLIHGKIIIQGIWAAGTGWDEAVDENFSRQWRQWIECFDLLNTLRIPRCYFSVPITCSSRIEAHVFVDASEAAYCCVVYFRHVSKSDVQVALVGAKSKVAPLKTLSIPRLELKAAVLGVQYLQTVLNNHSYKISQHYLWTDSTTVLAWILSDHRRFQKFVAIRVGEILTLSDPQDWRWIPTKINVADKATKWGNGPEFQVSSPWFRGPAFLYQGEEHWPKQRHPVSTKEELRPVHSHWTSTPVIDVSRFGRWERMHRAIAYVLRYLDNLRRKRAGIPLELGILKQDELKRSEETLWIVAQAELFASEIAVLSATQGSPEARHGCVSKSSPIYKLWPFLDDRGVLRMRSRIGAAVFASDEAKYPAILPRSHPITKQLVDWYHRRFRHANRETVTNEIRQRFEIAKLRSLVEKVSKECIVCRVRKANPKPPAMAPLPSARLQPFVRPFTYVGLDYFGPLLVRVGRNQVKRWVAIFTCLTIRAVHIELVHSLSTESCIMAVRRFVARRGPPAEVYSDNGTCFQGASGNLTKTAETLASTFTSAQTKWIFIPPAAPHMGGAWERLVRSVKVAISALADAPRKPDDETLETILVEAEFIINSRPLTYIPLKSADQESLTPNHFLLGNSSGLKILPSEPVVPRTALRNSWKLAQHICDEFWRRWVKEYLPVIARRTKWFEETQDLKVGDLVLVVGGAARNQWIRGRVERTFPGRDGRVRQALVRTASGLLRRPVVKLAVLDVLDDGKPNPEVPDGQEHHQGLREGECHDETPRCGSTVAGQQSSRTIISVDVRENNKTVSQVPYE</sequence>
<dbReference type="InterPro" id="IPR041588">
    <property type="entry name" value="Integrase_H2C2"/>
</dbReference>
<evidence type="ECO:0000259" key="2">
    <source>
        <dbReference type="PROSITE" id="PS50994"/>
    </source>
</evidence>
<dbReference type="EnsemblMetazoa" id="AALFPA23_019008.R27961">
    <property type="protein sequence ID" value="AALFPA23_019008.P27961"/>
    <property type="gene ID" value="AALFPA23_019008"/>
</dbReference>
<dbReference type="RefSeq" id="XP_062709301.1">
    <property type="nucleotide sequence ID" value="XM_062853317.1"/>
</dbReference>
<dbReference type="RefSeq" id="XP_062709302.1">
    <property type="nucleotide sequence ID" value="XM_062853318.1"/>
</dbReference>
<dbReference type="Gene3D" id="3.10.10.10">
    <property type="entry name" value="HIV Type 1 Reverse Transcriptase, subunit A, domain 1"/>
    <property type="match status" value="1"/>
</dbReference>
<dbReference type="InterPro" id="IPR001584">
    <property type="entry name" value="Integrase_cat-core"/>
</dbReference>
<dbReference type="InterPro" id="IPR040676">
    <property type="entry name" value="DUF5641"/>
</dbReference>
<dbReference type="SUPFAM" id="SSF53098">
    <property type="entry name" value="Ribonuclease H-like"/>
    <property type="match status" value="1"/>
</dbReference>
<feature type="compositionally biased region" description="Basic and acidic residues" evidence="1">
    <location>
        <begin position="263"/>
        <end position="277"/>
    </location>
</feature>
<keyword evidence="4" id="KW-1185">Reference proteome</keyword>
<dbReference type="Pfam" id="PF17921">
    <property type="entry name" value="Integrase_H2C2"/>
    <property type="match status" value="1"/>
</dbReference>
<reference evidence="3" key="2">
    <citation type="submission" date="2025-05" db="UniProtKB">
        <authorList>
            <consortium name="EnsemblMetazoa"/>
        </authorList>
    </citation>
    <scope>IDENTIFICATION</scope>
    <source>
        <strain evidence="3">Foshan</strain>
    </source>
</reference>
<dbReference type="EnsemblMetazoa" id="AALFPA23_019008.R27960">
    <property type="protein sequence ID" value="AALFPA23_019008.P27960"/>
    <property type="gene ID" value="AALFPA23_019008"/>
</dbReference>
<dbReference type="Proteomes" id="UP000069940">
    <property type="component" value="Unassembled WGS sequence"/>
</dbReference>
<dbReference type="Gene3D" id="3.30.420.10">
    <property type="entry name" value="Ribonuclease H-like superfamily/Ribonuclease H"/>
    <property type="match status" value="1"/>
</dbReference>
<dbReference type="RefSeq" id="XP_062709300.1">
    <property type="nucleotide sequence ID" value="XM_062853316.1"/>
</dbReference>
<dbReference type="InterPro" id="IPR012337">
    <property type="entry name" value="RNaseH-like_sf"/>
</dbReference>
<feature type="compositionally biased region" description="Basic and acidic residues" evidence="1">
    <location>
        <begin position="1689"/>
        <end position="1706"/>
    </location>
</feature>
<dbReference type="PROSITE" id="PS50994">
    <property type="entry name" value="INTEGRASE"/>
    <property type="match status" value="1"/>
</dbReference>
<dbReference type="InterPro" id="IPR043128">
    <property type="entry name" value="Rev_trsase/Diguanyl_cyclase"/>
</dbReference>
<dbReference type="Pfam" id="PF18701">
    <property type="entry name" value="DUF5641"/>
    <property type="match status" value="1"/>
</dbReference>
<proteinExistence type="predicted"/>
<dbReference type="InterPro" id="IPR008042">
    <property type="entry name" value="Retrotrans_Pao"/>
</dbReference>